<feature type="region of interest" description="Disordered" evidence="1">
    <location>
        <begin position="62"/>
        <end position="262"/>
    </location>
</feature>
<keyword evidence="3" id="KW-1185">Reference proteome</keyword>
<feature type="compositionally biased region" description="Polar residues" evidence="1">
    <location>
        <begin position="104"/>
        <end position="130"/>
    </location>
</feature>
<dbReference type="Proteomes" id="UP000265618">
    <property type="component" value="Unassembled WGS sequence"/>
</dbReference>
<feature type="compositionally biased region" description="Acidic residues" evidence="1">
    <location>
        <begin position="207"/>
        <end position="220"/>
    </location>
</feature>
<feature type="region of interest" description="Disordered" evidence="1">
    <location>
        <begin position="1"/>
        <end position="29"/>
    </location>
</feature>
<dbReference type="EMBL" id="BDIP01006441">
    <property type="protein sequence ID" value="GIQ90630.1"/>
    <property type="molecule type" value="Genomic_DNA"/>
</dbReference>
<evidence type="ECO:0000256" key="1">
    <source>
        <dbReference type="SAM" id="MobiDB-lite"/>
    </source>
</evidence>
<accession>A0A9K3GQ69</accession>
<sequence length="328" mass="36400">ETRIASLSQSLSECQTQSRSLSHSLAESESMCRRLAKEVLQRRKSDPVRAERERQMQTQIKHLQTESEGLRAALQQESPRPPQRKRAPTLSTVETDKGERVPVPSSTQTHKVMGSKTTAPNPVPVSTRTPCTVVECQSEKGKRSTVNKGVLLQSRHGTHGGRKLVDAEADAESDTRMTKSKQVSSRQLESSEEDAEHSEGTASESDVLVDGESEESAWEETESKSESEEGDRSEPDSAMQDKTTDCRRTTVPKAGSIGVQSHISRVCDRVRPSDTVPGLNDTRKVKSVEGRRPSVYDIKWNARLEELRKWTIRDVDGYAEETASSEQA</sequence>
<reference evidence="2 3" key="1">
    <citation type="journal article" date="2018" name="PLoS ONE">
        <title>The draft genome of Kipferlia bialata reveals reductive genome evolution in fornicate parasites.</title>
        <authorList>
            <person name="Tanifuji G."/>
            <person name="Takabayashi S."/>
            <person name="Kume K."/>
            <person name="Takagi M."/>
            <person name="Nakayama T."/>
            <person name="Kamikawa R."/>
            <person name="Inagaki Y."/>
            <person name="Hashimoto T."/>
        </authorList>
    </citation>
    <scope>NUCLEOTIDE SEQUENCE [LARGE SCALE GENOMIC DNA]</scope>
    <source>
        <strain evidence="2">NY0173</strain>
    </source>
</reference>
<feature type="compositionally biased region" description="Polar residues" evidence="1">
    <location>
        <begin position="1"/>
        <end position="27"/>
    </location>
</feature>
<evidence type="ECO:0000313" key="3">
    <source>
        <dbReference type="Proteomes" id="UP000265618"/>
    </source>
</evidence>
<name>A0A9K3GQ69_9EUKA</name>
<protein>
    <submittedName>
        <fullName evidence="2">Uncharacterized protein</fullName>
    </submittedName>
</protein>
<feature type="non-terminal residue" evidence="2">
    <location>
        <position position="1"/>
    </location>
</feature>
<gene>
    <name evidence="2" type="ORF">KIPB_013494</name>
</gene>
<feature type="compositionally biased region" description="Basic and acidic residues" evidence="1">
    <location>
        <begin position="221"/>
        <end position="235"/>
    </location>
</feature>
<organism evidence="2 3">
    <name type="scientific">Kipferlia bialata</name>
    <dbReference type="NCBI Taxonomy" id="797122"/>
    <lineage>
        <taxon>Eukaryota</taxon>
        <taxon>Metamonada</taxon>
        <taxon>Carpediemonas-like organisms</taxon>
        <taxon>Kipferlia</taxon>
    </lineage>
</organism>
<dbReference type="AlphaFoldDB" id="A0A9K3GQ69"/>
<comment type="caution">
    <text evidence="2">The sequence shown here is derived from an EMBL/GenBank/DDBJ whole genome shotgun (WGS) entry which is preliminary data.</text>
</comment>
<proteinExistence type="predicted"/>
<evidence type="ECO:0000313" key="2">
    <source>
        <dbReference type="EMBL" id="GIQ90630.1"/>
    </source>
</evidence>